<name>A0A7S2RKD0_9STRA</name>
<organism evidence="2">
    <name type="scientific">Mucochytrium quahogii</name>
    <dbReference type="NCBI Taxonomy" id="96639"/>
    <lineage>
        <taxon>Eukaryota</taxon>
        <taxon>Sar</taxon>
        <taxon>Stramenopiles</taxon>
        <taxon>Bigyra</taxon>
        <taxon>Labyrinthulomycetes</taxon>
        <taxon>Thraustochytrida</taxon>
        <taxon>Thraustochytriidae</taxon>
        <taxon>Mucochytrium</taxon>
    </lineage>
</organism>
<feature type="chain" id="PRO_5031342689" evidence="1">
    <location>
        <begin position="19"/>
        <end position="1098"/>
    </location>
</feature>
<keyword evidence="1" id="KW-0732">Signal</keyword>
<sequence>MNTKIGLILASMLFLTRAADIQVYYTFLKPPSPYRFRDETFLEETDHLHRAIIVSGPSTGQLEVLGWAERAPPGASRWRVKFKEQSFLQLKPGVSFYIPSLQAAVRDKALARTQAEIYPFPLVPETPPEDPRVPLATPSRRRFRFLCIPQRPQPATGETPAAAPDQILSNIFLFTEVDGTRELDRACFSQMTYEDLGGCLIDPTNMCRLVKGIKNYLGWLGIGTIPDEALLQTSVTPSLISTVPEAQCRVCCQPTPSTWKVEMGSDECMQTYELMKHLDQSGSDEYPILTAPEDCKDEDEPPKFDPSHFDKEKCKKLRRGCQHWFPEEVFQDVDDVSTAIVGTSAVVTMLGCAAGVLASLGGAACTVASAGACAAGEVEVAMITASWCSAAFAVTAVTGVAKAAVELSKLQEMGNQPLETKFTYDKCINPEITGCSSSLLQSVDVQSSDRPTLNFVGDNLKVGLYFRLNHKLFETAPVRPNSSDVLHYANCKSETKFTLPAAATLDAVQVNNSVGSMSTLTFFVEEVGELNQEQLRFKNSVCRGLRDCDAFQDHMISIRDFKKYPGAENHSYEVTTPMVFVQSEVACVVPFTMVKGEVSSSTNWRVGGSQCVPRSDSTLYCKCAGLSDKWLVLRRPTDNQRISNGDEYLSASIESTNLPEISSRIHPASIYCHGHIKHATTRQLVFESREPPGKNGFMLCEAILKDEDGNKIEILRASSTGIAFGSKEADVYGGTRSSSSPHCASVRATRTGKSRLTLTFEAGKEPQWLEIIPRNECDSCNKNLALAAVDVYLDGLQILTLEATDKPKTYGLKPAAVHELVFENSISTRLFTICEVELRNAEGDLLPIVGSSSTKMEEGAAASFAFDGETDGTDPFKCAKLYIPTTGPARLTLRFLGELKSLKIYPRTDWSGAKDRLKHVKVKLDGVEIATLIGSDKPELYTKGNVTLVMNPQDIHGFNLCEISVFDEQNNRITLSSPQSGQIYRGTPEALTDGSDSTCLHLLHRDSKNYWTANYFHPFPPTTVEFKPRIVGDAYHKDLHGIQMRIVHNSSLYSEFTLPALVYGSPTKFSMTATGAWKSAVEPSAIALRQAVIHAITT</sequence>
<evidence type="ECO:0000256" key="1">
    <source>
        <dbReference type="SAM" id="SignalP"/>
    </source>
</evidence>
<gene>
    <name evidence="2" type="ORF">QSP1433_LOCUS4296</name>
</gene>
<proteinExistence type="predicted"/>
<accession>A0A7S2RKD0</accession>
<dbReference type="EMBL" id="HBHK01007036">
    <property type="protein sequence ID" value="CAD9673388.1"/>
    <property type="molecule type" value="Transcribed_RNA"/>
</dbReference>
<evidence type="ECO:0000313" key="2">
    <source>
        <dbReference type="EMBL" id="CAD9673388.1"/>
    </source>
</evidence>
<protein>
    <submittedName>
        <fullName evidence="2">Uncharacterized protein</fullName>
    </submittedName>
</protein>
<reference evidence="2" key="1">
    <citation type="submission" date="2021-01" db="EMBL/GenBank/DDBJ databases">
        <authorList>
            <person name="Corre E."/>
            <person name="Pelletier E."/>
            <person name="Niang G."/>
            <person name="Scheremetjew M."/>
            <person name="Finn R."/>
            <person name="Kale V."/>
            <person name="Holt S."/>
            <person name="Cochrane G."/>
            <person name="Meng A."/>
            <person name="Brown T."/>
            <person name="Cohen L."/>
        </authorList>
    </citation>
    <scope>NUCLEOTIDE SEQUENCE</scope>
    <source>
        <strain evidence="2">NY070348D</strain>
    </source>
</reference>
<dbReference type="AlphaFoldDB" id="A0A7S2RKD0"/>
<feature type="signal peptide" evidence="1">
    <location>
        <begin position="1"/>
        <end position="18"/>
    </location>
</feature>